<sequence>MRRIIAISVCLTLVSLQAMAQPIELATEKGTLEETFRESARISGSLLVGAQRAGSGETDVGIAAEIPEEWAGDTVCVRVVSVDGLYAASNPYRISTGWSGGAAQFPYPTAHHDFLAGRPDGAIGVRVTRSPCDAPEGEVALASWRGASGAPTLLLNSFGAEAVFAYVGGSATPVRCTSMGLPGQSAYDVGCSLDAALSQGDESSIEILRIVKGKAAPQHTIDLRLIRQ</sequence>
<dbReference type="AlphaFoldDB" id="A0A1I6WMW5"/>
<organism evidence="2 3">
    <name type="scientific">Alloyangia pacifica</name>
    <dbReference type="NCBI Taxonomy" id="311180"/>
    <lineage>
        <taxon>Bacteria</taxon>
        <taxon>Pseudomonadati</taxon>
        <taxon>Pseudomonadota</taxon>
        <taxon>Alphaproteobacteria</taxon>
        <taxon>Rhodobacterales</taxon>
        <taxon>Roseobacteraceae</taxon>
        <taxon>Alloyangia</taxon>
    </lineage>
</organism>
<name>A0A1I6WMW5_9RHOB</name>
<protein>
    <submittedName>
        <fullName evidence="2">Uncharacterized protein</fullName>
    </submittedName>
</protein>
<feature type="signal peptide" evidence="1">
    <location>
        <begin position="1"/>
        <end position="20"/>
    </location>
</feature>
<reference evidence="3" key="1">
    <citation type="submission" date="2016-10" db="EMBL/GenBank/DDBJ databases">
        <authorList>
            <person name="Varghese N."/>
            <person name="Submissions S."/>
        </authorList>
    </citation>
    <scope>NUCLEOTIDE SEQUENCE [LARGE SCALE GENOMIC DNA]</scope>
    <source>
        <strain evidence="3">DSM 26894</strain>
    </source>
</reference>
<evidence type="ECO:0000256" key="1">
    <source>
        <dbReference type="SAM" id="SignalP"/>
    </source>
</evidence>
<feature type="chain" id="PRO_5011728508" evidence="1">
    <location>
        <begin position="21"/>
        <end position="228"/>
    </location>
</feature>
<keyword evidence="3" id="KW-1185">Reference proteome</keyword>
<dbReference type="EMBL" id="FOZW01000029">
    <property type="protein sequence ID" value="SFT27337.1"/>
    <property type="molecule type" value="Genomic_DNA"/>
</dbReference>
<evidence type="ECO:0000313" key="3">
    <source>
        <dbReference type="Proteomes" id="UP000199392"/>
    </source>
</evidence>
<gene>
    <name evidence="2" type="ORF">SAMN04488050_12916</name>
</gene>
<dbReference type="STRING" id="311180.SAMN04488050_12916"/>
<proteinExistence type="predicted"/>
<evidence type="ECO:0000313" key="2">
    <source>
        <dbReference type="EMBL" id="SFT27337.1"/>
    </source>
</evidence>
<keyword evidence="1" id="KW-0732">Signal</keyword>
<dbReference type="Proteomes" id="UP000199392">
    <property type="component" value="Unassembled WGS sequence"/>
</dbReference>
<accession>A0A1I6WMW5</accession>